<evidence type="ECO:0000313" key="3">
    <source>
        <dbReference type="Proteomes" id="UP000444980"/>
    </source>
</evidence>
<evidence type="ECO:0000313" key="2">
    <source>
        <dbReference type="EMBL" id="GED97005.1"/>
    </source>
</evidence>
<proteinExistence type="predicted"/>
<reference evidence="3" key="1">
    <citation type="submission" date="2019-06" db="EMBL/GenBank/DDBJ databases">
        <title>Gordonia isolated from sludge of a wastewater treatment plant.</title>
        <authorList>
            <person name="Tamura T."/>
            <person name="Aoyama K."/>
            <person name="Kang Y."/>
            <person name="Saito S."/>
            <person name="Akiyama N."/>
            <person name="Yazawa K."/>
            <person name="Gonoi T."/>
            <person name="Mikami Y."/>
        </authorList>
    </citation>
    <scope>NUCLEOTIDE SEQUENCE [LARGE SCALE GENOMIC DNA]</scope>
    <source>
        <strain evidence="3">NBRC 107697</strain>
    </source>
</reference>
<feature type="region of interest" description="Disordered" evidence="1">
    <location>
        <begin position="239"/>
        <end position="279"/>
    </location>
</feature>
<dbReference type="EMBL" id="BJOU01000001">
    <property type="protein sequence ID" value="GED97005.1"/>
    <property type="molecule type" value="Genomic_DNA"/>
</dbReference>
<dbReference type="AlphaFoldDB" id="A0A7I9UV53"/>
<sequence length="279" mass="30320">MAELTDDQIIDALNGMIAAINPIIDVLSQTDVTGLRAKSFQAGPVDDSIFRRVEHLAAKAVDLTALPGTKSWSELSMAERAQWWVNRIGSLNTIGVAFPNIFGIWARRLPITTVLGFVNQAMVLVAIAREYRVTDRARQIELIASVLGARELTLTKLTAIPDAEPVEAKRKSLIRATWDIARTLQGGLSEMGKRPQPAKPLRWLSNIPVVGAPFNYVGERLALSRAVKAGRAWIVAHPDSIDHSPAGSPTPVDLGSAVEAKAKGKTRVEKPDSPDRDEV</sequence>
<feature type="compositionally biased region" description="Basic and acidic residues" evidence="1">
    <location>
        <begin position="260"/>
        <end position="279"/>
    </location>
</feature>
<evidence type="ECO:0000256" key="1">
    <source>
        <dbReference type="SAM" id="MobiDB-lite"/>
    </source>
</evidence>
<dbReference type="RefSeq" id="WP_228460687.1">
    <property type="nucleotide sequence ID" value="NZ_BJOU01000001.1"/>
</dbReference>
<keyword evidence="3" id="KW-1185">Reference proteome</keyword>
<accession>A0A7I9UV53</accession>
<comment type="caution">
    <text evidence="2">The sequence shown here is derived from an EMBL/GenBank/DDBJ whole genome shotgun (WGS) entry which is preliminary data.</text>
</comment>
<protein>
    <submittedName>
        <fullName evidence="2">Uncharacterized protein</fullName>
    </submittedName>
</protein>
<gene>
    <name evidence="2" type="ORF">nbrc107697_10440</name>
</gene>
<name>A0A7I9UV53_9ACTN</name>
<organism evidence="2 3">
    <name type="scientific">Gordonia crocea</name>
    <dbReference type="NCBI Taxonomy" id="589162"/>
    <lineage>
        <taxon>Bacteria</taxon>
        <taxon>Bacillati</taxon>
        <taxon>Actinomycetota</taxon>
        <taxon>Actinomycetes</taxon>
        <taxon>Mycobacteriales</taxon>
        <taxon>Gordoniaceae</taxon>
        <taxon>Gordonia</taxon>
    </lineage>
</organism>
<dbReference type="Proteomes" id="UP000444980">
    <property type="component" value="Unassembled WGS sequence"/>
</dbReference>